<reference evidence="1 2" key="1">
    <citation type="submission" date="2019-06" db="EMBL/GenBank/DDBJ databases">
        <authorList>
            <person name="Lee I."/>
            <person name="Jang G.I."/>
            <person name="Hwang C.Y."/>
        </authorList>
    </citation>
    <scope>NUCLEOTIDE SEQUENCE [LARGE SCALE GENOMIC DNA]</scope>
    <source>
        <strain evidence="1 2">PAMC 28131</strain>
    </source>
</reference>
<evidence type="ECO:0000313" key="2">
    <source>
        <dbReference type="Proteomes" id="UP000319897"/>
    </source>
</evidence>
<keyword evidence="2" id="KW-1185">Reference proteome</keyword>
<comment type="caution">
    <text evidence="1">The sequence shown here is derived from an EMBL/GenBank/DDBJ whole genome shotgun (WGS) entry which is preliminary data.</text>
</comment>
<dbReference type="OrthoDB" id="7666987at2"/>
<dbReference type="RefSeq" id="WP_140928873.1">
    <property type="nucleotide sequence ID" value="NZ_VFSU01000030.1"/>
</dbReference>
<dbReference type="InterPro" id="IPR011200">
    <property type="entry name" value="UCP012608"/>
</dbReference>
<gene>
    <name evidence="1" type="ORF">FJQ54_13105</name>
</gene>
<proteinExistence type="predicted"/>
<name>A0A501XFW1_9SPHN</name>
<dbReference type="PIRSF" id="PIRSF012608">
    <property type="entry name" value="UCP012608"/>
    <property type="match status" value="1"/>
</dbReference>
<evidence type="ECO:0000313" key="1">
    <source>
        <dbReference type="EMBL" id="TPE59426.1"/>
    </source>
</evidence>
<protein>
    <submittedName>
        <fullName evidence="1">DUF2332 domain-containing protein</fullName>
    </submittedName>
</protein>
<dbReference type="Pfam" id="PF10094">
    <property type="entry name" value="DUF2332"/>
    <property type="match status" value="1"/>
</dbReference>
<dbReference type="Proteomes" id="UP000319897">
    <property type="component" value="Unassembled WGS sequence"/>
</dbReference>
<sequence length="344" mass="37481">MPDSPFRAQARWQAGWCRALGSPFTAAICDIIADRLPSGSALARRLDQWPGNIHDDALILRVTGALHGRVRSGKAPGLAAVYPPAPIPDADRLWAALEPELTLPQIAPWLELPPQTNEVARSGTLMPGFLVIAAETGLPLALFELGCSGGLNLLPDRYAYRLGTLDAGDPDSLLLLEPEWIGPNPPDAPISIFSRLGVDLNPPDLSSPEQRARMLAYVWADQTERLERMAQAMVIAAEDMPEIVTGDAAEFVEAHVKPCDGVVTTVFHSIAMQYFPETTKARIISHMHRMGAQATRDAPLAWLRLEQENPGAGEPPTLRLTLWPGGEDRLLARAHPHGRIVSWL</sequence>
<dbReference type="AlphaFoldDB" id="A0A501XFW1"/>
<organism evidence="1 2">
    <name type="scientific">Sandaracinobacter neustonicus</name>
    <dbReference type="NCBI Taxonomy" id="1715348"/>
    <lineage>
        <taxon>Bacteria</taxon>
        <taxon>Pseudomonadati</taxon>
        <taxon>Pseudomonadota</taxon>
        <taxon>Alphaproteobacteria</taxon>
        <taxon>Sphingomonadales</taxon>
        <taxon>Sphingosinicellaceae</taxon>
        <taxon>Sandaracinobacter</taxon>
    </lineage>
</organism>
<dbReference type="EMBL" id="VFSU01000030">
    <property type="protein sequence ID" value="TPE59426.1"/>
    <property type="molecule type" value="Genomic_DNA"/>
</dbReference>
<accession>A0A501XFW1</accession>